<gene>
    <name evidence="1" type="ORF">Pint_27590</name>
</gene>
<reference evidence="2" key="1">
    <citation type="journal article" date="2023" name="G3 (Bethesda)">
        <title>Genome assembly and association tests identify interacting loci associated with vigor, precocity, and sex in interspecific pistachio rootstocks.</title>
        <authorList>
            <person name="Palmer W."/>
            <person name="Jacygrad E."/>
            <person name="Sagayaradj S."/>
            <person name="Cavanaugh K."/>
            <person name="Han R."/>
            <person name="Bertier L."/>
            <person name="Beede B."/>
            <person name="Kafkas S."/>
            <person name="Golino D."/>
            <person name="Preece J."/>
            <person name="Michelmore R."/>
        </authorList>
    </citation>
    <scope>NUCLEOTIDE SEQUENCE [LARGE SCALE GENOMIC DNA]</scope>
</reference>
<dbReference type="EMBL" id="CM047740">
    <property type="protein sequence ID" value="KAJ0040986.1"/>
    <property type="molecule type" value="Genomic_DNA"/>
</dbReference>
<accession>A0ACC0YRE3</accession>
<evidence type="ECO:0000313" key="1">
    <source>
        <dbReference type="EMBL" id="KAJ0040986.1"/>
    </source>
</evidence>
<comment type="caution">
    <text evidence="1">The sequence shown here is derived from an EMBL/GenBank/DDBJ whole genome shotgun (WGS) entry which is preliminary data.</text>
</comment>
<name>A0ACC0YRE3_9ROSI</name>
<organism evidence="1 2">
    <name type="scientific">Pistacia integerrima</name>
    <dbReference type="NCBI Taxonomy" id="434235"/>
    <lineage>
        <taxon>Eukaryota</taxon>
        <taxon>Viridiplantae</taxon>
        <taxon>Streptophyta</taxon>
        <taxon>Embryophyta</taxon>
        <taxon>Tracheophyta</taxon>
        <taxon>Spermatophyta</taxon>
        <taxon>Magnoliopsida</taxon>
        <taxon>eudicotyledons</taxon>
        <taxon>Gunneridae</taxon>
        <taxon>Pentapetalae</taxon>
        <taxon>rosids</taxon>
        <taxon>malvids</taxon>
        <taxon>Sapindales</taxon>
        <taxon>Anacardiaceae</taxon>
        <taxon>Pistacia</taxon>
    </lineage>
</organism>
<protein>
    <submittedName>
        <fullName evidence="1">Uncharacterized protein</fullName>
    </submittedName>
</protein>
<keyword evidence="2" id="KW-1185">Reference proteome</keyword>
<evidence type="ECO:0000313" key="2">
    <source>
        <dbReference type="Proteomes" id="UP001163603"/>
    </source>
</evidence>
<dbReference type="Proteomes" id="UP001163603">
    <property type="component" value="Chromosome 5"/>
</dbReference>
<proteinExistence type="predicted"/>
<sequence length="42" mass="4715">MFCFCFVWLGRMVKEMADSFACSSCCVFGEEPLHIMMTVGGL</sequence>